<dbReference type="PROSITE" id="PS51296">
    <property type="entry name" value="RIESKE"/>
    <property type="match status" value="1"/>
</dbReference>
<dbReference type="AlphaFoldDB" id="A0A1C3W6Z3"/>
<evidence type="ECO:0000256" key="1">
    <source>
        <dbReference type="ARBA" id="ARBA00022714"/>
    </source>
</evidence>
<sequence>MPSDGAGSWVPVALSSDLPPGTVIPARTSVGPIALWRSQSGGVTASSDRCPHRGMRLSHGFVRGEALSCIYHGWSYSPSGGCIRIPAHPDLTPPETIRVAVQQVEESGGILWVAVGQPAMQPPRFDRLIPLRSLTAETDVTAVERAARAKTDANGLIRVLEFPWIRLLLAPQEKRTLIHLMIEPDRGSADRLTASRIAESLRRQAEERQRENA</sequence>
<dbReference type="InterPro" id="IPR017941">
    <property type="entry name" value="Rieske_2Fe-2S"/>
</dbReference>
<keyword evidence="4" id="KW-0408">Iron</keyword>
<gene>
    <name evidence="7" type="ORF">GA0061102_102420</name>
</gene>
<accession>A0A1C3W6Z3</accession>
<name>A0A1C3W6Z3_9HYPH</name>
<dbReference type="GO" id="GO:0051537">
    <property type="term" value="F:2 iron, 2 sulfur cluster binding"/>
    <property type="evidence" value="ECO:0007669"/>
    <property type="project" value="UniProtKB-KW"/>
</dbReference>
<evidence type="ECO:0000259" key="6">
    <source>
        <dbReference type="PROSITE" id="PS51296"/>
    </source>
</evidence>
<dbReference type="OrthoDB" id="9800776at2"/>
<evidence type="ECO:0000256" key="3">
    <source>
        <dbReference type="ARBA" id="ARBA00023002"/>
    </source>
</evidence>
<dbReference type="Gene3D" id="2.102.10.10">
    <property type="entry name" value="Rieske [2Fe-2S] iron-sulphur domain"/>
    <property type="match status" value="1"/>
</dbReference>
<keyword evidence="5" id="KW-0411">Iron-sulfur</keyword>
<evidence type="ECO:0000256" key="5">
    <source>
        <dbReference type="ARBA" id="ARBA00023014"/>
    </source>
</evidence>
<protein>
    <submittedName>
        <fullName evidence="7">Rieske [2Fe-2S] domain-containing protein</fullName>
    </submittedName>
</protein>
<dbReference type="InterPro" id="IPR015881">
    <property type="entry name" value="ARHD_Rieske_2Fe_2S"/>
</dbReference>
<dbReference type="Proteomes" id="UP000199435">
    <property type="component" value="Unassembled WGS sequence"/>
</dbReference>
<keyword evidence="8" id="KW-1185">Reference proteome</keyword>
<dbReference type="RefSeq" id="WP_092852059.1">
    <property type="nucleotide sequence ID" value="NZ_FMAH01000024.1"/>
</dbReference>
<dbReference type="PROSITE" id="PS00570">
    <property type="entry name" value="RING_HYDROXYL_ALPHA"/>
    <property type="match status" value="1"/>
</dbReference>
<evidence type="ECO:0000313" key="8">
    <source>
        <dbReference type="Proteomes" id="UP000199435"/>
    </source>
</evidence>
<dbReference type="EMBL" id="FMAH01000024">
    <property type="protein sequence ID" value="SCB35839.1"/>
    <property type="molecule type" value="Genomic_DNA"/>
</dbReference>
<dbReference type="STRING" id="411945.GA0061102_102420"/>
<dbReference type="InterPro" id="IPR050584">
    <property type="entry name" value="Cholesterol_7-desaturase"/>
</dbReference>
<feature type="domain" description="Rieske" evidence="6">
    <location>
        <begin position="10"/>
        <end position="113"/>
    </location>
</feature>
<evidence type="ECO:0000313" key="7">
    <source>
        <dbReference type="EMBL" id="SCB35839.1"/>
    </source>
</evidence>
<dbReference type="PANTHER" id="PTHR21266">
    <property type="entry name" value="IRON-SULFUR DOMAIN CONTAINING PROTEIN"/>
    <property type="match status" value="1"/>
</dbReference>
<dbReference type="GO" id="GO:0005506">
    <property type="term" value="F:iron ion binding"/>
    <property type="evidence" value="ECO:0007669"/>
    <property type="project" value="InterPro"/>
</dbReference>
<proteinExistence type="predicted"/>
<keyword evidence="3" id="KW-0560">Oxidoreductase</keyword>
<reference evidence="8" key="1">
    <citation type="submission" date="2016-08" db="EMBL/GenBank/DDBJ databases">
        <authorList>
            <person name="Varghese N."/>
            <person name="Submissions Spin"/>
        </authorList>
    </citation>
    <scope>NUCLEOTIDE SEQUENCE [LARGE SCALE GENOMIC DNA]</scope>
    <source>
        <strain evidence="8">HAMBI 2971</strain>
    </source>
</reference>
<dbReference type="PANTHER" id="PTHR21266:SF60">
    <property type="entry name" value="3-KETOSTEROID-9-ALPHA-MONOOXYGENASE, OXYGENASE COMPONENT"/>
    <property type="match status" value="1"/>
</dbReference>
<dbReference type="Pfam" id="PF00355">
    <property type="entry name" value="Rieske"/>
    <property type="match status" value="1"/>
</dbReference>
<dbReference type="SUPFAM" id="SSF50022">
    <property type="entry name" value="ISP domain"/>
    <property type="match status" value="1"/>
</dbReference>
<keyword evidence="2" id="KW-0479">Metal-binding</keyword>
<keyword evidence="1" id="KW-0001">2Fe-2S</keyword>
<organism evidence="7 8">
    <name type="scientific">Rhizobium miluonense</name>
    <dbReference type="NCBI Taxonomy" id="411945"/>
    <lineage>
        <taxon>Bacteria</taxon>
        <taxon>Pseudomonadati</taxon>
        <taxon>Pseudomonadota</taxon>
        <taxon>Alphaproteobacteria</taxon>
        <taxon>Hyphomicrobiales</taxon>
        <taxon>Rhizobiaceae</taxon>
        <taxon>Rhizobium/Agrobacterium group</taxon>
        <taxon>Rhizobium</taxon>
    </lineage>
</organism>
<evidence type="ECO:0000256" key="2">
    <source>
        <dbReference type="ARBA" id="ARBA00022723"/>
    </source>
</evidence>
<dbReference type="CDD" id="cd03469">
    <property type="entry name" value="Rieske_RO_Alpha_N"/>
    <property type="match status" value="1"/>
</dbReference>
<evidence type="ECO:0000256" key="4">
    <source>
        <dbReference type="ARBA" id="ARBA00023004"/>
    </source>
</evidence>
<dbReference type="InterPro" id="IPR036922">
    <property type="entry name" value="Rieske_2Fe-2S_sf"/>
</dbReference>
<dbReference type="GO" id="GO:0016491">
    <property type="term" value="F:oxidoreductase activity"/>
    <property type="evidence" value="ECO:0007669"/>
    <property type="project" value="UniProtKB-KW"/>
</dbReference>